<dbReference type="AlphaFoldDB" id="A0A844FHP7"/>
<gene>
    <name evidence="8" type="ORF">FYJ27_07620</name>
    <name evidence="7" type="ORF">L0P62_06810</name>
</gene>
<protein>
    <recommendedName>
        <fullName evidence="6">Ribosomal processing cysteine protease Prp</fullName>
    </recommendedName>
</protein>
<keyword evidence="1" id="KW-0690">Ribosome biogenesis</keyword>
<name>A0A844FHP7_9FIRM</name>
<dbReference type="OrthoDB" id="48998at2"/>
<dbReference type="SUPFAM" id="SSF118010">
    <property type="entry name" value="TM1457-like"/>
    <property type="match status" value="1"/>
</dbReference>
<dbReference type="Pfam" id="PF04327">
    <property type="entry name" value="Peptidase_Prp"/>
    <property type="match status" value="1"/>
</dbReference>
<reference evidence="8 9" key="1">
    <citation type="submission" date="2019-08" db="EMBL/GenBank/DDBJ databases">
        <title>In-depth cultivation of the pig gut microbiome towards novel bacterial diversity and tailored functional studies.</title>
        <authorList>
            <person name="Wylensek D."/>
            <person name="Hitch T.C.A."/>
            <person name="Clavel T."/>
        </authorList>
    </citation>
    <scope>NUCLEOTIDE SEQUENCE [LARGE SCALE GENOMIC DNA]</scope>
    <source>
        <strain evidence="8 9">Med78-601-WT-4W-RMD-3</strain>
    </source>
</reference>
<dbReference type="PANTHER" id="PTHR39178:SF1">
    <property type="entry name" value="RIBOSOMAL-PROCESSING CYSTEINE PROTEASE PRP"/>
    <property type="match status" value="1"/>
</dbReference>
<evidence type="ECO:0000256" key="4">
    <source>
        <dbReference type="ARBA" id="ARBA00022807"/>
    </source>
</evidence>
<dbReference type="EMBL" id="VULR01000009">
    <property type="protein sequence ID" value="MSS43593.1"/>
    <property type="molecule type" value="Genomic_DNA"/>
</dbReference>
<dbReference type="Proteomes" id="UP000462760">
    <property type="component" value="Unassembled WGS sequence"/>
</dbReference>
<comment type="caution">
    <text evidence="8">The sequence shown here is derived from an EMBL/GenBank/DDBJ whole genome shotgun (WGS) entry which is preliminary data.</text>
</comment>
<evidence type="ECO:0000256" key="1">
    <source>
        <dbReference type="ARBA" id="ARBA00022517"/>
    </source>
</evidence>
<evidence type="ECO:0000256" key="5">
    <source>
        <dbReference type="ARBA" id="ARBA00044503"/>
    </source>
</evidence>
<evidence type="ECO:0000313" key="10">
    <source>
        <dbReference type="Proteomes" id="UP001108123"/>
    </source>
</evidence>
<keyword evidence="3" id="KW-0378">Hydrolase</keyword>
<keyword evidence="2 8" id="KW-0645">Protease</keyword>
<evidence type="ECO:0000313" key="7">
    <source>
        <dbReference type="EMBL" id="MCG4565154.1"/>
    </source>
</evidence>
<reference evidence="7" key="2">
    <citation type="submission" date="2022-01" db="EMBL/GenBank/DDBJ databases">
        <title>Collection of gut derived symbiotic bacterial strains cultured from healthy donors.</title>
        <authorList>
            <person name="Lin H."/>
            <person name="Kohout C."/>
            <person name="Waligurski E."/>
            <person name="Pamer E.G."/>
        </authorList>
    </citation>
    <scope>NUCLEOTIDE SEQUENCE</scope>
    <source>
        <strain evidence="7">MSK.14.39</strain>
    </source>
</reference>
<dbReference type="InterPro" id="IPR036764">
    <property type="entry name" value="Peptidase_Prp_sf"/>
</dbReference>
<dbReference type="Gene3D" id="3.30.70.1490">
    <property type="entry name" value="Cysteine protease Prp"/>
    <property type="match status" value="1"/>
</dbReference>
<dbReference type="EMBL" id="JAKNID010000021">
    <property type="protein sequence ID" value="MCG4565154.1"/>
    <property type="molecule type" value="Genomic_DNA"/>
</dbReference>
<dbReference type="GO" id="GO:0042254">
    <property type="term" value="P:ribosome biogenesis"/>
    <property type="evidence" value="ECO:0007669"/>
    <property type="project" value="UniProtKB-KW"/>
</dbReference>
<evidence type="ECO:0000256" key="6">
    <source>
        <dbReference type="ARBA" id="ARBA00044538"/>
    </source>
</evidence>
<evidence type="ECO:0000313" key="8">
    <source>
        <dbReference type="EMBL" id="MSS43593.1"/>
    </source>
</evidence>
<evidence type="ECO:0000256" key="3">
    <source>
        <dbReference type="ARBA" id="ARBA00022801"/>
    </source>
</evidence>
<dbReference type="Proteomes" id="UP001108123">
    <property type="component" value="Unassembled WGS sequence"/>
</dbReference>
<sequence length="116" mass="12966">MIKIEIYKDMVGNIFKYSVEGHAGYSTKGNDIVCSAVSMLAQTTLIALNKVGNIDEESIDYSIDEEKGVLKVAIPRDLSNEQLNTTNIILKTMEVGIKAVIDSYPEYITLKYREVE</sequence>
<dbReference type="GO" id="GO:0006508">
    <property type="term" value="P:proteolysis"/>
    <property type="evidence" value="ECO:0007669"/>
    <property type="project" value="UniProtKB-KW"/>
</dbReference>
<proteinExistence type="inferred from homology"/>
<evidence type="ECO:0000313" key="9">
    <source>
        <dbReference type="Proteomes" id="UP000462760"/>
    </source>
</evidence>
<comment type="similarity">
    <text evidence="5">Belongs to the Prp family.</text>
</comment>
<dbReference type="CDD" id="cd16332">
    <property type="entry name" value="Prp-like"/>
    <property type="match status" value="1"/>
</dbReference>
<dbReference type="RefSeq" id="WP_154484276.1">
    <property type="nucleotide sequence ID" value="NZ_JAHLOA010000009.1"/>
</dbReference>
<evidence type="ECO:0000256" key="2">
    <source>
        <dbReference type="ARBA" id="ARBA00022670"/>
    </source>
</evidence>
<dbReference type="GO" id="GO:0008234">
    <property type="term" value="F:cysteine-type peptidase activity"/>
    <property type="evidence" value="ECO:0007669"/>
    <property type="project" value="UniProtKB-KW"/>
</dbReference>
<dbReference type="InterPro" id="IPR007422">
    <property type="entry name" value="Peptidase_Prp"/>
</dbReference>
<dbReference type="PANTHER" id="PTHR39178">
    <property type="entry name" value="HYPOTHETICAL RIBOSOME-ASSOCIATED PROTEIN"/>
    <property type="match status" value="1"/>
</dbReference>
<keyword evidence="10" id="KW-1185">Reference proteome</keyword>
<keyword evidence="4" id="KW-0788">Thiol protease</keyword>
<accession>A0A844FHP7</accession>
<organism evidence="8 9">
    <name type="scientific">Anaerosalibacter bizertensis</name>
    <dbReference type="NCBI Taxonomy" id="932217"/>
    <lineage>
        <taxon>Bacteria</taxon>
        <taxon>Bacillati</taxon>
        <taxon>Bacillota</taxon>
        <taxon>Tissierellia</taxon>
        <taxon>Tissierellales</taxon>
        <taxon>Sporanaerobacteraceae</taxon>
        <taxon>Anaerosalibacter</taxon>
    </lineage>
</organism>